<evidence type="ECO:0000313" key="2">
    <source>
        <dbReference type="EMBL" id="KAG7360100.1"/>
    </source>
</evidence>
<keyword evidence="3" id="KW-1185">Reference proteome</keyword>
<accession>A0A9K3PNI6</accession>
<protein>
    <submittedName>
        <fullName evidence="1">Uncharacterized protein</fullName>
    </submittedName>
</protein>
<evidence type="ECO:0000313" key="3">
    <source>
        <dbReference type="Proteomes" id="UP000693970"/>
    </source>
</evidence>
<comment type="caution">
    <text evidence="1">The sequence shown here is derived from an EMBL/GenBank/DDBJ whole genome shotgun (WGS) entry which is preliminary data.</text>
</comment>
<dbReference type="OrthoDB" id="48866at2759"/>
<dbReference type="Proteomes" id="UP000693970">
    <property type="component" value="Unassembled WGS sequence"/>
</dbReference>
<gene>
    <name evidence="1" type="ORF">IV203_003293</name>
    <name evidence="2" type="ORF">IV203_035199</name>
</gene>
<reference evidence="1" key="1">
    <citation type="journal article" date="2021" name="Sci. Rep.">
        <title>Diploid genomic architecture of Nitzschia inconspicua, an elite biomass production diatom.</title>
        <authorList>
            <person name="Oliver A."/>
            <person name="Podell S."/>
            <person name="Pinowska A."/>
            <person name="Traller J.C."/>
            <person name="Smith S.R."/>
            <person name="McClure R."/>
            <person name="Beliaev A."/>
            <person name="Bohutskyi P."/>
            <person name="Hill E.A."/>
            <person name="Rabines A."/>
            <person name="Zheng H."/>
            <person name="Allen L.Z."/>
            <person name="Kuo A."/>
            <person name="Grigoriev I.V."/>
            <person name="Allen A.E."/>
            <person name="Hazlebeck D."/>
            <person name="Allen E.E."/>
        </authorList>
    </citation>
    <scope>NUCLEOTIDE SEQUENCE</scope>
    <source>
        <strain evidence="1">Hildebrandi</strain>
    </source>
</reference>
<name>A0A9K3PNI6_9STRA</name>
<dbReference type="EMBL" id="JAGRRH010000013">
    <property type="protein sequence ID" value="KAG7360100.1"/>
    <property type="molecule type" value="Genomic_DNA"/>
</dbReference>
<evidence type="ECO:0000313" key="1">
    <source>
        <dbReference type="EMBL" id="KAG7353937.1"/>
    </source>
</evidence>
<dbReference type="EMBL" id="JAGRRH010000016">
    <property type="protein sequence ID" value="KAG7353937.1"/>
    <property type="molecule type" value="Genomic_DNA"/>
</dbReference>
<proteinExistence type="predicted"/>
<reference evidence="1" key="2">
    <citation type="submission" date="2021-04" db="EMBL/GenBank/DDBJ databases">
        <authorList>
            <person name="Podell S."/>
        </authorList>
    </citation>
    <scope>NUCLEOTIDE SEQUENCE</scope>
    <source>
        <strain evidence="1">Hildebrandi</strain>
    </source>
</reference>
<dbReference type="AlphaFoldDB" id="A0A9K3PNI6"/>
<organism evidence="1 3">
    <name type="scientific">Nitzschia inconspicua</name>
    <dbReference type="NCBI Taxonomy" id="303405"/>
    <lineage>
        <taxon>Eukaryota</taxon>
        <taxon>Sar</taxon>
        <taxon>Stramenopiles</taxon>
        <taxon>Ochrophyta</taxon>
        <taxon>Bacillariophyta</taxon>
        <taxon>Bacillariophyceae</taxon>
        <taxon>Bacillariophycidae</taxon>
        <taxon>Bacillariales</taxon>
        <taxon>Bacillariaceae</taxon>
        <taxon>Nitzschia</taxon>
    </lineage>
</organism>
<sequence>MAALSPRFDVVTIYEFQLSIGDNPATREGCPIALSSKCVNKETIDVDIFESMREGNRRKSKNLYVPVEDRAAMLLSRGYSLDQIVKRVLEMDEIKKSRSESLKMNGWERMNIAIDAAGKTLRKLNLNKKQKAEDRNIKPNQVQARMA</sequence>